<dbReference type="PRINTS" id="PR00019">
    <property type="entry name" value="LEURICHRPT"/>
</dbReference>
<evidence type="ECO:0000313" key="29">
    <source>
        <dbReference type="Proteomes" id="UP000636709"/>
    </source>
</evidence>
<evidence type="ECO:0000256" key="16">
    <source>
        <dbReference type="ARBA" id="ARBA00022989"/>
    </source>
</evidence>
<evidence type="ECO:0000256" key="10">
    <source>
        <dbReference type="ARBA" id="ARBA00022692"/>
    </source>
</evidence>
<proteinExistence type="inferred from homology"/>
<comment type="catalytic activity">
    <reaction evidence="21">
        <text>L-seryl-[protein] + ATP = O-phospho-L-seryl-[protein] + ADP + H(+)</text>
        <dbReference type="Rhea" id="RHEA:17989"/>
        <dbReference type="Rhea" id="RHEA-COMP:9863"/>
        <dbReference type="Rhea" id="RHEA-COMP:11604"/>
        <dbReference type="ChEBI" id="CHEBI:15378"/>
        <dbReference type="ChEBI" id="CHEBI:29999"/>
        <dbReference type="ChEBI" id="CHEBI:30616"/>
        <dbReference type="ChEBI" id="CHEBI:83421"/>
        <dbReference type="ChEBI" id="CHEBI:456216"/>
        <dbReference type="EC" id="2.7.11.1"/>
    </reaction>
</comment>
<evidence type="ECO:0000256" key="9">
    <source>
        <dbReference type="ARBA" id="ARBA00022679"/>
    </source>
</evidence>
<dbReference type="OrthoDB" id="676979at2759"/>
<dbReference type="EMBL" id="JACEFO010001770">
    <property type="protein sequence ID" value="KAF8704972.1"/>
    <property type="molecule type" value="Genomic_DNA"/>
</dbReference>
<comment type="caution">
    <text evidence="28">The sequence shown here is derived from an EMBL/GenBank/DDBJ whole genome shotgun (WGS) entry which is preliminary data.</text>
</comment>
<comment type="function">
    <text evidence="22">Receptor kinase that detects X.oryzae pv. oryzae protein Ax21 to promote innate immunity. Following X.oryzae pv. oryzae protein Ax21 detection, undergoes cleavage, releasing the processed protein kinase Xa21 chain.</text>
</comment>
<keyword evidence="16 26" id="KW-1133">Transmembrane helix</keyword>
<keyword evidence="7" id="KW-0597">Phosphoprotein</keyword>
<keyword evidence="13 25" id="KW-0547">Nucleotide-binding</keyword>
<dbReference type="PANTHER" id="PTHR48056:SF86">
    <property type="entry name" value="PROTEIN KINASE DOMAIN-CONTAINING PROTEIN"/>
    <property type="match status" value="1"/>
</dbReference>
<keyword evidence="18" id="KW-0675">Receptor</keyword>
<dbReference type="Pfam" id="PF08263">
    <property type="entry name" value="LRRNT_2"/>
    <property type="match status" value="1"/>
</dbReference>
<dbReference type="Pfam" id="PF23598">
    <property type="entry name" value="LRR_14"/>
    <property type="match status" value="1"/>
</dbReference>
<dbReference type="Pfam" id="PF00560">
    <property type="entry name" value="LRR_1"/>
    <property type="match status" value="3"/>
</dbReference>
<dbReference type="PROSITE" id="PS50011">
    <property type="entry name" value="PROTEIN_KINASE_DOM"/>
    <property type="match status" value="1"/>
</dbReference>
<dbReference type="GO" id="GO:0005886">
    <property type="term" value="C:plasma membrane"/>
    <property type="evidence" value="ECO:0007669"/>
    <property type="project" value="UniProtKB-SubCell"/>
</dbReference>
<comment type="catalytic activity">
    <reaction evidence="20">
        <text>L-threonyl-[protein] + ATP = O-phospho-L-threonyl-[protein] + ADP + H(+)</text>
        <dbReference type="Rhea" id="RHEA:46608"/>
        <dbReference type="Rhea" id="RHEA-COMP:11060"/>
        <dbReference type="Rhea" id="RHEA-COMP:11605"/>
        <dbReference type="ChEBI" id="CHEBI:15378"/>
        <dbReference type="ChEBI" id="CHEBI:30013"/>
        <dbReference type="ChEBI" id="CHEBI:30616"/>
        <dbReference type="ChEBI" id="CHEBI:61977"/>
        <dbReference type="ChEBI" id="CHEBI:456216"/>
        <dbReference type="EC" id="2.7.11.1"/>
    </reaction>
</comment>
<feature type="transmembrane region" description="Helical" evidence="26">
    <location>
        <begin position="513"/>
        <end position="537"/>
    </location>
</feature>
<dbReference type="PANTHER" id="PTHR48056">
    <property type="entry name" value="LRR RECEPTOR-LIKE SERINE/THREONINE-PROTEIN KINASE-RELATED"/>
    <property type="match status" value="1"/>
</dbReference>
<dbReference type="InterPro" id="IPR050647">
    <property type="entry name" value="Plant_LRR-RLKs"/>
</dbReference>
<comment type="subcellular location">
    <subcellularLocation>
        <location evidence="1">Cell membrane</location>
        <topology evidence="1">Single-pass membrane protein</topology>
    </subcellularLocation>
    <subcellularLocation>
        <location evidence="2">Endoplasmic reticulum membrane</location>
        <topology evidence="2">Single-pass membrane protein</topology>
    </subcellularLocation>
</comment>
<dbReference type="InterPro" id="IPR011009">
    <property type="entry name" value="Kinase-like_dom_sf"/>
</dbReference>
<evidence type="ECO:0000256" key="15">
    <source>
        <dbReference type="ARBA" id="ARBA00022840"/>
    </source>
</evidence>
<sequence length="890" mass="96401">MIAIAFWGLAHCNGDEAGALLAFKAELTGHRTVVLPSWNASTGFCSWEGVGCSSGHVVALTLPSYGLTGSLSPAIGNLTFLRTLNLSSNWFRGDVPASIGRLQNLHSLDLSDNTLSGTLPANLSLCVSLQFLSLGSNRLHGRIPLELGDKLTGLQKLSLTNNSFTGAIPASLANMSSLNYLDLSTNHLEGPIPPELGKIVGLRVLALKENNLSGVLPHSLYNLSLLKDFEVQENMLSGTIAADIGDRFPSIEILSFANNQFSGSIPASLSNISSLTMLRLHANSFSGYVPHGLGRLQGLIYLSLNDNKLEANDTHGWEFMTSLANCPQLQFLVLRKNSFSGSLSGPLPTEVANLASLNQLILSGNQLSGSIPDSIGKCASLNQLQLDQNSFEGSIPPSLKNLHGLALLNLTMNKLSGSIPDALGSIANMQLLYLAHNNLSGHIPTGLQNLESLSILDLSFNHLQGEVPKGGVFANAAYLSIEGNDELCGGTPLLHLAPCSNPAEKKKRHLSKYLVIILSSATVLVFLVLVVVTIQLIHKKLRRRHESQLVYAEIDEQFERVSYHALANGTNRFSEANLLGQGSYGAVYKCVLQDHGTTTAVKVFNVQRTKSTRSFQAECEALRRVRHRCLIKIITCCSSINHQGQEFKALVYEFMTKGSLKDWLHPKSQEHSLSGTLSLAQRLDIAVDIMDALDYLHNQCQPPIIHCDLKPSNILLAEDMSARVGDFGISKILHDNTSNAQFNSVSFTGIRGSIGYLPPEYGEGSAVSIHGDAYSLGILLIELFTGRSPTDDMFKGSLDLHTFAKDALPYRAMEVTDPIISLHEETQDRDAHNTALLRRTEACLSSAIGLGVSCSKKQPRERMLVQDAAMQIRAIRDAYRNVAIAMPGSS</sequence>
<keyword evidence="5" id="KW-1003">Cell membrane</keyword>
<dbReference type="InterPro" id="IPR008271">
    <property type="entry name" value="Ser/Thr_kinase_AS"/>
</dbReference>
<dbReference type="SUPFAM" id="SSF52058">
    <property type="entry name" value="L domain-like"/>
    <property type="match status" value="2"/>
</dbReference>
<dbReference type="GO" id="GO:0004674">
    <property type="term" value="F:protein serine/threonine kinase activity"/>
    <property type="evidence" value="ECO:0007669"/>
    <property type="project" value="UniProtKB-KW"/>
</dbReference>
<dbReference type="GO" id="GO:0009653">
    <property type="term" value="P:anatomical structure morphogenesis"/>
    <property type="evidence" value="ECO:0007669"/>
    <property type="project" value="UniProtKB-ARBA"/>
</dbReference>
<reference evidence="28" key="1">
    <citation type="submission" date="2020-07" db="EMBL/GenBank/DDBJ databases">
        <title>Genome sequence and genetic diversity analysis of an under-domesticated orphan crop, white fonio (Digitaria exilis).</title>
        <authorList>
            <person name="Bennetzen J.L."/>
            <person name="Chen S."/>
            <person name="Ma X."/>
            <person name="Wang X."/>
            <person name="Yssel A.E.J."/>
            <person name="Chaluvadi S.R."/>
            <person name="Johnson M."/>
            <person name="Gangashetty P."/>
            <person name="Hamidou F."/>
            <person name="Sanogo M.D."/>
            <person name="Zwaenepoel A."/>
            <person name="Wallace J."/>
            <person name="Van De Peer Y."/>
            <person name="Van Deynze A."/>
        </authorList>
    </citation>
    <scope>NUCLEOTIDE SEQUENCE</scope>
    <source>
        <tissue evidence="28">Leaves</tissue>
    </source>
</reference>
<keyword evidence="12" id="KW-0677">Repeat</keyword>
<dbReference type="GO" id="GO:0099402">
    <property type="term" value="P:plant organ development"/>
    <property type="evidence" value="ECO:0007669"/>
    <property type="project" value="UniProtKB-ARBA"/>
</dbReference>
<dbReference type="InterPro" id="IPR000719">
    <property type="entry name" value="Prot_kinase_dom"/>
</dbReference>
<evidence type="ECO:0000256" key="4">
    <source>
        <dbReference type="ARBA" id="ARBA00012513"/>
    </source>
</evidence>
<evidence type="ECO:0000313" key="28">
    <source>
        <dbReference type="EMBL" id="KAF8704972.1"/>
    </source>
</evidence>
<dbReference type="GO" id="GO:0005524">
    <property type="term" value="F:ATP binding"/>
    <property type="evidence" value="ECO:0007669"/>
    <property type="project" value="UniProtKB-UniRule"/>
</dbReference>
<name>A0A835ERK6_9POAL</name>
<dbReference type="InterPro" id="IPR017441">
    <property type="entry name" value="Protein_kinase_ATP_BS"/>
</dbReference>
<feature type="binding site" evidence="25">
    <location>
        <position position="602"/>
    </location>
    <ligand>
        <name>ATP</name>
        <dbReference type="ChEBI" id="CHEBI:30616"/>
    </ligand>
</feature>
<evidence type="ECO:0000256" key="8">
    <source>
        <dbReference type="ARBA" id="ARBA00022614"/>
    </source>
</evidence>
<evidence type="ECO:0000256" key="21">
    <source>
        <dbReference type="ARBA" id="ARBA00048679"/>
    </source>
</evidence>
<keyword evidence="29" id="KW-1185">Reference proteome</keyword>
<dbReference type="InterPro" id="IPR032675">
    <property type="entry name" value="LRR_dom_sf"/>
</dbReference>
<protein>
    <recommendedName>
        <fullName evidence="24">Receptor kinase-like protein Xa21</fullName>
        <ecNumber evidence="4">2.7.11.1</ecNumber>
    </recommendedName>
</protein>
<evidence type="ECO:0000259" key="27">
    <source>
        <dbReference type="PROSITE" id="PS50011"/>
    </source>
</evidence>
<dbReference type="SMART" id="SM00220">
    <property type="entry name" value="S_TKc"/>
    <property type="match status" value="1"/>
</dbReference>
<keyword evidence="17 26" id="KW-0472">Membrane</keyword>
<evidence type="ECO:0000256" key="24">
    <source>
        <dbReference type="ARBA" id="ARBA00072040"/>
    </source>
</evidence>
<dbReference type="FunFam" id="1.10.510.10:FF:000358">
    <property type="entry name" value="Putative leucine-rich repeat receptor-like serine/threonine-protein kinase"/>
    <property type="match status" value="1"/>
</dbReference>
<dbReference type="SMART" id="SM00369">
    <property type="entry name" value="LRR_TYP"/>
    <property type="match status" value="6"/>
</dbReference>
<dbReference type="Gene3D" id="3.30.200.20">
    <property type="entry name" value="Phosphorylase Kinase, domain 1"/>
    <property type="match status" value="1"/>
</dbReference>
<keyword evidence="19" id="KW-0325">Glycoprotein</keyword>
<dbReference type="Proteomes" id="UP000636709">
    <property type="component" value="Unassembled WGS sequence"/>
</dbReference>
<dbReference type="EC" id="2.7.11.1" evidence="4"/>
<dbReference type="SUPFAM" id="SSF56112">
    <property type="entry name" value="Protein kinase-like (PK-like)"/>
    <property type="match status" value="1"/>
</dbReference>
<keyword evidence="10 26" id="KW-0812">Transmembrane</keyword>
<evidence type="ECO:0000256" key="1">
    <source>
        <dbReference type="ARBA" id="ARBA00004162"/>
    </source>
</evidence>
<evidence type="ECO:0000256" key="12">
    <source>
        <dbReference type="ARBA" id="ARBA00022737"/>
    </source>
</evidence>
<dbReference type="FunFam" id="3.30.200.20:FF:000432">
    <property type="entry name" value="LRR receptor-like serine/threonine-protein kinase EFR"/>
    <property type="match status" value="1"/>
</dbReference>
<evidence type="ECO:0000256" key="25">
    <source>
        <dbReference type="PROSITE-ProRule" id="PRU10141"/>
    </source>
</evidence>
<evidence type="ECO:0000256" key="17">
    <source>
        <dbReference type="ARBA" id="ARBA00023136"/>
    </source>
</evidence>
<dbReference type="InterPro" id="IPR001611">
    <property type="entry name" value="Leu-rich_rpt"/>
</dbReference>
<dbReference type="InterPro" id="IPR055414">
    <property type="entry name" value="LRR_R13L4/SHOC2-like"/>
</dbReference>
<dbReference type="GO" id="GO:0005789">
    <property type="term" value="C:endoplasmic reticulum membrane"/>
    <property type="evidence" value="ECO:0007669"/>
    <property type="project" value="UniProtKB-SubCell"/>
</dbReference>
<organism evidence="28 29">
    <name type="scientific">Digitaria exilis</name>
    <dbReference type="NCBI Taxonomy" id="1010633"/>
    <lineage>
        <taxon>Eukaryota</taxon>
        <taxon>Viridiplantae</taxon>
        <taxon>Streptophyta</taxon>
        <taxon>Embryophyta</taxon>
        <taxon>Tracheophyta</taxon>
        <taxon>Spermatophyta</taxon>
        <taxon>Magnoliopsida</taxon>
        <taxon>Liliopsida</taxon>
        <taxon>Poales</taxon>
        <taxon>Poaceae</taxon>
        <taxon>PACMAD clade</taxon>
        <taxon>Panicoideae</taxon>
        <taxon>Panicodae</taxon>
        <taxon>Paniceae</taxon>
        <taxon>Anthephorinae</taxon>
        <taxon>Digitaria</taxon>
    </lineage>
</organism>
<dbReference type="Gene3D" id="1.10.510.10">
    <property type="entry name" value="Transferase(Phosphotransferase) domain 1"/>
    <property type="match status" value="1"/>
</dbReference>
<evidence type="ECO:0000256" key="20">
    <source>
        <dbReference type="ARBA" id="ARBA00047899"/>
    </source>
</evidence>
<evidence type="ECO:0000256" key="11">
    <source>
        <dbReference type="ARBA" id="ARBA00022729"/>
    </source>
</evidence>
<dbReference type="Pfam" id="PF00069">
    <property type="entry name" value="Pkinase"/>
    <property type="match status" value="1"/>
</dbReference>
<dbReference type="PROSITE" id="PS00108">
    <property type="entry name" value="PROTEIN_KINASE_ST"/>
    <property type="match status" value="1"/>
</dbReference>
<evidence type="ECO:0000256" key="2">
    <source>
        <dbReference type="ARBA" id="ARBA00004389"/>
    </source>
</evidence>
<evidence type="ECO:0000256" key="22">
    <source>
        <dbReference type="ARBA" id="ARBA00054320"/>
    </source>
</evidence>
<keyword evidence="11" id="KW-0732">Signal</keyword>
<gene>
    <name evidence="28" type="ORF">HU200_031218</name>
</gene>
<dbReference type="GO" id="GO:0033612">
    <property type="term" value="F:receptor serine/threonine kinase binding"/>
    <property type="evidence" value="ECO:0007669"/>
    <property type="project" value="TreeGrafter"/>
</dbReference>
<evidence type="ECO:0000256" key="14">
    <source>
        <dbReference type="ARBA" id="ARBA00022777"/>
    </source>
</evidence>
<evidence type="ECO:0000256" key="19">
    <source>
        <dbReference type="ARBA" id="ARBA00023180"/>
    </source>
</evidence>
<evidence type="ECO:0000256" key="18">
    <source>
        <dbReference type="ARBA" id="ARBA00023170"/>
    </source>
</evidence>
<evidence type="ECO:0000256" key="23">
    <source>
        <dbReference type="ARBA" id="ARBA00056628"/>
    </source>
</evidence>
<dbReference type="InterPro" id="IPR013210">
    <property type="entry name" value="LRR_N_plant-typ"/>
</dbReference>
<keyword evidence="6" id="KW-0723">Serine/threonine-protein kinase</keyword>
<keyword evidence="9" id="KW-0808">Transferase</keyword>
<keyword evidence="14" id="KW-0418">Kinase</keyword>
<evidence type="ECO:0000256" key="13">
    <source>
        <dbReference type="ARBA" id="ARBA00022741"/>
    </source>
</evidence>
<evidence type="ECO:0000256" key="7">
    <source>
        <dbReference type="ARBA" id="ARBA00022553"/>
    </source>
</evidence>
<comment type="similarity">
    <text evidence="3">Belongs to the protein kinase superfamily. Ser/Thr protein kinase family.</text>
</comment>
<dbReference type="InterPro" id="IPR003591">
    <property type="entry name" value="Leu-rich_rpt_typical-subtyp"/>
</dbReference>
<evidence type="ECO:0000256" key="26">
    <source>
        <dbReference type="SAM" id="Phobius"/>
    </source>
</evidence>
<evidence type="ECO:0000256" key="5">
    <source>
        <dbReference type="ARBA" id="ARBA00022475"/>
    </source>
</evidence>
<dbReference type="FunFam" id="3.80.10.10:FF:000400">
    <property type="entry name" value="Nuclear pore complex protein NUP107"/>
    <property type="match status" value="1"/>
</dbReference>
<dbReference type="FunFam" id="3.80.10.10:FF:001158">
    <property type="entry name" value="Leucine-rich repeat protein kinase family protein"/>
    <property type="match status" value="1"/>
</dbReference>
<dbReference type="PROSITE" id="PS00107">
    <property type="entry name" value="PROTEIN_KINASE_ATP"/>
    <property type="match status" value="1"/>
</dbReference>
<evidence type="ECO:0000256" key="3">
    <source>
        <dbReference type="ARBA" id="ARBA00008684"/>
    </source>
</evidence>
<comment type="function">
    <text evidence="23">The processed protein kinase Xa21 chain released by protein cleavage after X.oryzae pv. oryzae protein Ax21 detection translocates into the nucleus where it can bind and regulate WRKY62, a transcription factor. Confers resistance to the bacterial pathogen X.oryzae pv. oryzae (Xoo).</text>
</comment>
<feature type="domain" description="Protein kinase" evidence="27">
    <location>
        <begin position="573"/>
        <end position="880"/>
    </location>
</feature>
<dbReference type="AlphaFoldDB" id="A0A835ERK6"/>
<dbReference type="FunFam" id="3.80.10.10:FF:000095">
    <property type="entry name" value="LRR receptor-like serine/threonine-protein kinase GSO1"/>
    <property type="match status" value="1"/>
</dbReference>
<keyword evidence="8" id="KW-0433">Leucine-rich repeat</keyword>
<evidence type="ECO:0000256" key="6">
    <source>
        <dbReference type="ARBA" id="ARBA00022527"/>
    </source>
</evidence>
<accession>A0A835ERK6</accession>
<dbReference type="Gene3D" id="3.80.10.10">
    <property type="entry name" value="Ribonuclease Inhibitor"/>
    <property type="match status" value="3"/>
</dbReference>
<keyword evidence="15 25" id="KW-0067">ATP-binding</keyword>